<keyword evidence="14" id="KW-0464">Manganese</keyword>
<dbReference type="PROSITE" id="PS51257">
    <property type="entry name" value="PROKAR_LIPOPROTEIN"/>
    <property type="match status" value="1"/>
</dbReference>
<dbReference type="UniPathway" id="UPA00068">
    <property type="reaction ID" value="UER00171"/>
</dbReference>
<feature type="binding site" evidence="19">
    <location>
        <position position="286"/>
    </location>
    <ligand>
        <name>Mn(2+)</name>
        <dbReference type="ChEBI" id="CHEBI:29035"/>
        <label>1</label>
    </ligand>
</feature>
<keyword evidence="11 19" id="KW-0067">ATP-binding</keyword>
<dbReference type="AlphaFoldDB" id="A0A6C2U083"/>
<dbReference type="FunFam" id="3.40.50.20:FF:000001">
    <property type="entry name" value="Carbamoyl-phosphate synthase large chain"/>
    <property type="match status" value="1"/>
</dbReference>
<sequence length="1069" mass="116937">MPKRDDIHHILIIGSGPIVIGQACEFDYSGTQACKALREEGYTISLINSNPATIMTDPATADRTYIEPITPEAVEKIIIKEKPDAILPTLGGQTALNTAMKLVELGILEKYGVEMIGANYDAIMRGEERDLFKQAMAEAGIETLRSYEVHDLVEAKRVAEEELDFPIIVRPSFTLGGTGGGIADNMEELMGIAEGGLKASLTTEVLLEESVFGWKEYEMEVMRDKKDNAVIICAIENMDPMGIHTGDSITVAPAQTLTDREYQIMRDASLKVLRVIGVETGGSNVQFCIHPDTGRLAIIEMNPRVSRSSALASKATGFPIAKLAAKLAAGYTLDELPNDITKETPACFEPSIDYVVTKLPRFTFEKFPAANPKLGVSMKSVGETMAIGRNFKESLQKAFRSLEIGVDGLDLKAEAKVEKAKLDNYLLTTCTERTIAIKMALKKGYSIEKIQEMTKLDPWFIDQILQIVEIEKQIADAPELDHDLLKFAKKNGFSDEQIGVLRNCTGNAIRALRKKLGIIPVYSLVDTCAGEFAASTPYFYSTYGGQLDETRQTGKQSVIVLGSGPNRIGQGIEFDYSCVHTVKALREMGYEAIMVNSNPETVSTDYDTSDKLYFEPLTFEDVMNIYEAEKPLGMIVQMGGQTPLNLADRLLEAGVPILGTSPKSIAAAEDRELFRQLLDKLELKQPESATAKTLVEAEAIAHRIGFPVMIRPSFVLGGRAMMVAYEEEELEPFVNAAFAASPDFPVLIDRFLEHAIEVDVDLVCDGTDVYVGGVMEHVEEAGIHSGDSACSIPPYTLSDDMVARIKTACTAMAMEIGVKGLMNAQIAVKDDEFYIIEVNPRASRTVPYVSKATNVPLANIATQIAMGKTIKELGLVGFEPKIEWYAVKEAVFPFNRFAGVDPILGPEMKSTGEVMGIDKCFELAFWKAEVAAGQVLPTEGTVFLSAKDRDKDWIVEVGREFVALGFKLVATEGTAQALHNAGLEVTLTHKLSEDGKNVIDLMKSNGVHLLVNTPSGPVARVDEIKIRSEAILRGLPIVTTQSGAEASVKAIKYISENDWDVKPIQEYHA</sequence>
<feature type="binding site" evidence="19">
    <location>
        <position position="784"/>
    </location>
    <ligand>
        <name>ATP</name>
        <dbReference type="ChEBI" id="CHEBI:30616"/>
        <label>2</label>
    </ligand>
</feature>
<feature type="domain" description="ATP-grasp" evidence="20">
    <location>
        <begin position="133"/>
        <end position="329"/>
    </location>
</feature>
<keyword evidence="23" id="KW-1185">Reference proteome</keyword>
<feature type="binding site" evidence="19">
    <location>
        <position position="244"/>
    </location>
    <ligand>
        <name>ATP</name>
        <dbReference type="ChEBI" id="CHEBI:30616"/>
        <label>1</label>
    </ligand>
</feature>
<comment type="cofactor">
    <cofactor evidence="19">
        <name>Mg(2+)</name>
        <dbReference type="ChEBI" id="CHEBI:18420"/>
    </cofactor>
    <cofactor evidence="19">
        <name>Mn(2+)</name>
        <dbReference type="ChEBI" id="CHEBI:29035"/>
    </cofactor>
    <text evidence="19">Binds 4 Mg(2+) or Mn(2+) ions per subunit.</text>
</comment>
<dbReference type="FunFam" id="1.10.1030.10:FF:000002">
    <property type="entry name" value="Carbamoyl-phosphate synthase large chain"/>
    <property type="match status" value="1"/>
</dbReference>
<dbReference type="SMART" id="SM01096">
    <property type="entry name" value="CPSase_L_D3"/>
    <property type="match status" value="1"/>
</dbReference>
<feature type="binding site" evidence="19">
    <location>
        <position position="129"/>
    </location>
    <ligand>
        <name>ATP</name>
        <dbReference type="ChEBI" id="CHEBI:30616"/>
        <label>1</label>
    </ligand>
</feature>
<dbReference type="InterPro" id="IPR005479">
    <property type="entry name" value="CPAse_ATP-bd"/>
</dbReference>
<feature type="binding site" evidence="19">
    <location>
        <position position="300"/>
    </location>
    <ligand>
        <name>ATP</name>
        <dbReference type="ChEBI" id="CHEBI:30616"/>
        <label>1</label>
    </ligand>
</feature>
<feature type="binding site" evidence="19">
    <location>
        <position position="752"/>
    </location>
    <ligand>
        <name>ATP</name>
        <dbReference type="ChEBI" id="CHEBI:30616"/>
        <label>2</label>
    </ligand>
</feature>
<feature type="binding site" evidence="19">
    <location>
        <position position="837"/>
    </location>
    <ligand>
        <name>ATP</name>
        <dbReference type="ChEBI" id="CHEBI:30616"/>
        <label>2</label>
    </ligand>
</feature>
<keyword evidence="8" id="KW-0479">Metal-binding</keyword>
<evidence type="ECO:0000256" key="13">
    <source>
        <dbReference type="ARBA" id="ARBA00022975"/>
    </source>
</evidence>
<keyword evidence="10 19" id="KW-0547">Nucleotide-binding</keyword>
<dbReference type="PROSITE" id="PS00867">
    <property type="entry name" value="CPSASE_2"/>
    <property type="match status" value="2"/>
</dbReference>
<feature type="binding site" evidence="19">
    <location>
        <position position="300"/>
    </location>
    <ligand>
        <name>Mg(2+)</name>
        <dbReference type="ChEBI" id="CHEBI:18420"/>
        <label>1</label>
    </ligand>
</feature>
<evidence type="ECO:0000256" key="8">
    <source>
        <dbReference type="ARBA" id="ARBA00022723"/>
    </source>
</evidence>
<feature type="binding site" evidence="19">
    <location>
        <position position="177"/>
    </location>
    <ligand>
        <name>ATP</name>
        <dbReference type="ChEBI" id="CHEBI:30616"/>
        <label>1</label>
    </ligand>
</feature>
<dbReference type="PROSITE" id="PS50975">
    <property type="entry name" value="ATP_GRASP"/>
    <property type="match status" value="2"/>
</dbReference>
<dbReference type="PANTHER" id="PTHR11405:SF53">
    <property type="entry name" value="CARBAMOYL-PHOSPHATE SYNTHASE [AMMONIA], MITOCHONDRIAL"/>
    <property type="match status" value="1"/>
</dbReference>
<dbReference type="HAMAP" id="MF_01210_A">
    <property type="entry name" value="CPSase_L_chain_A"/>
    <property type="match status" value="1"/>
</dbReference>
<evidence type="ECO:0000256" key="14">
    <source>
        <dbReference type="ARBA" id="ARBA00023211"/>
    </source>
</evidence>
<feature type="domain" description="MGS-like" evidence="21">
    <location>
        <begin position="934"/>
        <end position="1069"/>
    </location>
</feature>
<dbReference type="GO" id="GO:0046872">
    <property type="term" value="F:metal ion binding"/>
    <property type="evidence" value="ECO:0007669"/>
    <property type="project" value="UniProtKB-KW"/>
</dbReference>
<dbReference type="Gene3D" id="3.30.470.20">
    <property type="entry name" value="ATP-grasp fold, B domain"/>
    <property type="match status" value="2"/>
</dbReference>
<comment type="function">
    <text evidence="17 19">Large subunit of the glutamine-dependent carbamoyl phosphate synthetase (CPSase). CPSase catalyzes the formation of carbamoyl phosphate from the ammonia moiety of glutamine, carbonate, and phosphate donated by ATP, constituting the first step of 2 biosynthetic pathways, one leading to arginine and/or urea and the other to pyrimidine nucleotides. The large subunit (synthetase) binds the substrates ammonia (free or transferred from glutamine from the small subunit), hydrogencarbonate and ATP and carries out an ATP-coupled ligase reaction, activating hydrogencarbonate by forming carboxy phosphate which reacts with ammonia to form carbamoyl phosphate.</text>
</comment>
<dbReference type="EC" id="6.3.5.5" evidence="19"/>
<comment type="pathway">
    <text evidence="2 19">Pyrimidine metabolism; UMP biosynthesis via de novo pathway; (S)-dihydroorotate from bicarbonate: step 1/3.</text>
</comment>
<feature type="binding site" evidence="19">
    <location>
        <position position="750"/>
    </location>
    <ligand>
        <name>ATP</name>
        <dbReference type="ChEBI" id="CHEBI:30616"/>
        <label>2</label>
    </ligand>
</feature>
<feature type="binding site" evidence="19">
    <location>
        <position position="216"/>
    </location>
    <ligand>
        <name>ATP</name>
        <dbReference type="ChEBI" id="CHEBI:30616"/>
        <label>1</label>
    </ligand>
</feature>
<name>A0A6C2U083_PONDE</name>
<feature type="binding site" evidence="19">
    <location>
        <position position="825"/>
    </location>
    <ligand>
        <name>Mg(2+)</name>
        <dbReference type="ChEBI" id="CHEBI:18420"/>
        <label>3</label>
    </ligand>
</feature>
<comment type="subunit">
    <text evidence="18 19">Composed of two chains; the small (or glutamine) chain promotes the hydrolysis of glutamine to ammonia, which is used by the large (or ammonia) chain to synthesize carbamoyl phosphate. Tetramer of heterodimers (alpha,beta)4.</text>
</comment>
<dbReference type="Pfam" id="PF25596">
    <property type="entry name" value="CPSase_L_D1"/>
    <property type="match status" value="2"/>
</dbReference>
<evidence type="ECO:0000256" key="15">
    <source>
        <dbReference type="ARBA" id="ARBA00047359"/>
    </source>
</evidence>
<dbReference type="PROSITE" id="PS00866">
    <property type="entry name" value="CPSASE_1"/>
    <property type="match status" value="2"/>
</dbReference>
<dbReference type="GO" id="GO:0005524">
    <property type="term" value="F:ATP binding"/>
    <property type="evidence" value="ECO:0007669"/>
    <property type="project" value="UniProtKB-UniRule"/>
</dbReference>
<feature type="binding site" evidence="19">
    <location>
        <position position="170"/>
    </location>
    <ligand>
        <name>ATP</name>
        <dbReference type="ChEBI" id="CHEBI:30616"/>
        <label>1</label>
    </ligand>
</feature>
<dbReference type="FunFam" id="3.30.470.20:FF:000013">
    <property type="entry name" value="Carbamoyl-phosphate synthase large chain"/>
    <property type="match status" value="1"/>
</dbReference>
<feature type="region of interest" description="Allosteric domain" evidence="19">
    <location>
        <begin position="934"/>
        <end position="1069"/>
    </location>
</feature>
<dbReference type="GO" id="GO:0004088">
    <property type="term" value="F:carbamoyl-phosphate synthase (glutamine-hydrolyzing) activity"/>
    <property type="evidence" value="ECO:0007669"/>
    <property type="project" value="UniProtKB-UniRule"/>
</dbReference>
<comment type="catalytic activity">
    <reaction evidence="16 19">
        <text>hydrogencarbonate + L-glutamine + 2 ATP + H2O = carbamoyl phosphate + L-glutamate + 2 ADP + phosphate + 2 H(+)</text>
        <dbReference type="Rhea" id="RHEA:18633"/>
        <dbReference type="ChEBI" id="CHEBI:15377"/>
        <dbReference type="ChEBI" id="CHEBI:15378"/>
        <dbReference type="ChEBI" id="CHEBI:17544"/>
        <dbReference type="ChEBI" id="CHEBI:29985"/>
        <dbReference type="ChEBI" id="CHEBI:30616"/>
        <dbReference type="ChEBI" id="CHEBI:43474"/>
        <dbReference type="ChEBI" id="CHEBI:58228"/>
        <dbReference type="ChEBI" id="CHEBI:58359"/>
        <dbReference type="ChEBI" id="CHEBI:456216"/>
        <dbReference type="EC" id="6.3.5.5"/>
    </reaction>
</comment>
<evidence type="ECO:0000256" key="2">
    <source>
        <dbReference type="ARBA" id="ARBA00004812"/>
    </source>
</evidence>
<feature type="binding site" evidence="19">
    <location>
        <position position="837"/>
    </location>
    <ligand>
        <name>Mn(2+)</name>
        <dbReference type="ChEBI" id="CHEBI:29035"/>
        <label>3</label>
    </ligand>
</feature>
<keyword evidence="6 19" id="KW-0436">Ligase</keyword>
<feature type="binding site" evidence="19">
    <location>
        <position position="300"/>
    </location>
    <ligand>
        <name>Mg(2+)</name>
        <dbReference type="ChEBI" id="CHEBI:18420"/>
        <label>2</label>
    </ligand>
</feature>
<feature type="binding site" evidence="19">
    <location>
        <position position="243"/>
    </location>
    <ligand>
        <name>ATP</name>
        <dbReference type="ChEBI" id="CHEBI:30616"/>
        <label>1</label>
    </ligand>
</feature>
<feature type="binding site" evidence="19">
    <location>
        <position position="837"/>
    </location>
    <ligand>
        <name>Mg(2+)</name>
        <dbReference type="ChEBI" id="CHEBI:18420"/>
        <label>3</label>
    </ligand>
</feature>
<evidence type="ECO:0000256" key="4">
    <source>
        <dbReference type="ARBA" id="ARBA00009799"/>
    </source>
</evidence>
<dbReference type="InterPro" id="IPR006275">
    <property type="entry name" value="CPSase_lsu"/>
</dbReference>
<comment type="caution">
    <text evidence="19">Lacks conserved residue(s) required for the propagation of feature annotation.</text>
</comment>
<feature type="binding site" evidence="19">
    <location>
        <position position="825"/>
    </location>
    <ligand>
        <name>Mn(2+)</name>
        <dbReference type="ChEBI" id="CHEBI:29035"/>
        <label>3</label>
    </ligand>
</feature>
<feature type="binding site" evidence="19">
    <location>
        <position position="211"/>
    </location>
    <ligand>
        <name>ATP</name>
        <dbReference type="ChEBI" id="CHEBI:30616"/>
        <label>1</label>
    </ligand>
</feature>
<reference evidence="22 23" key="1">
    <citation type="submission" date="2019-04" db="EMBL/GenBank/DDBJ databases">
        <authorList>
            <person name="Van Vliet M D."/>
        </authorList>
    </citation>
    <scope>NUCLEOTIDE SEQUENCE [LARGE SCALE GENOMIC DNA]</scope>
    <source>
        <strain evidence="22 23">F1</strain>
    </source>
</reference>
<feature type="binding site" evidence="19">
    <location>
        <position position="839"/>
    </location>
    <ligand>
        <name>Mg(2+)</name>
        <dbReference type="ChEBI" id="CHEBI:18420"/>
        <label>4</label>
    </ligand>
</feature>
<feature type="binding site" evidence="19">
    <location>
        <position position="837"/>
    </location>
    <ligand>
        <name>Mg(2+)</name>
        <dbReference type="ChEBI" id="CHEBI:18420"/>
        <label>4</label>
    </ligand>
</feature>
<dbReference type="CDD" id="cd01424">
    <property type="entry name" value="MGS_CPS_II"/>
    <property type="match status" value="1"/>
</dbReference>
<comment type="cofactor">
    <cofactor evidence="1">
        <name>Mn(2+)</name>
        <dbReference type="ChEBI" id="CHEBI:29035"/>
    </cofactor>
</comment>
<dbReference type="InterPro" id="IPR005480">
    <property type="entry name" value="CPSase_lsu_oligo"/>
</dbReference>
<dbReference type="EC" id="6.3.4.16" evidence="19"/>
<evidence type="ECO:0000256" key="6">
    <source>
        <dbReference type="ARBA" id="ARBA00022598"/>
    </source>
</evidence>
<feature type="binding site" evidence="19">
    <location>
        <position position="757"/>
    </location>
    <ligand>
        <name>ATP</name>
        <dbReference type="ChEBI" id="CHEBI:30616"/>
        <label>2</label>
    </ligand>
</feature>
<feature type="binding site" evidence="19">
    <location>
        <position position="242"/>
    </location>
    <ligand>
        <name>ATP</name>
        <dbReference type="ChEBI" id="CHEBI:30616"/>
        <label>1</label>
    </ligand>
</feature>
<dbReference type="Pfam" id="PF02142">
    <property type="entry name" value="MGS"/>
    <property type="match status" value="1"/>
</dbReference>
<dbReference type="InterPro" id="IPR058047">
    <property type="entry name" value="CPSase_preATP-grasp"/>
</dbReference>
<feature type="region of interest" description="Carboxyphosphate synthetic domain" evidence="19">
    <location>
        <begin position="1"/>
        <end position="403"/>
    </location>
</feature>
<comment type="pathway">
    <text evidence="3 19">Amino-acid biosynthesis; L-arginine biosynthesis; carbamoyl phosphate from bicarbonate: step 1/1.</text>
</comment>
<feature type="binding site" evidence="19">
    <location>
        <position position="300"/>
    </location>
    <ligand>
        <name>Mn(2+)</name>
        <dbReference type="ChEBI" id="CHEBI:29035"/>
        <label>1</label>
    </ligand>
</feature>
<dbReference type="Pfam" id="PF02787">
    <property type="entry name" value="CPSase_L_D3"/>
    <property type="match status" value="1"/>
</dbReference>
<evidence type="ECO:0000256" key="19">
    <source>
        <dbReference type="HAMAP-Rule" id="MF_01210"/>
    </source>
</evidence>
<dbReference type="NCBIfam" id="TIGR01369">
    <property type="entry name" value="CPSaseII_lrg"/>
    <property type="match status" value="1"/>
</dbReference>
<feature type="region of interest" description="Carbamoyl phosphate synthetic domain" evidence="19">
    <location>
        <begin position="551"/>
        <end position="933"/>
    </location>
</feature>
<dbReference type="InterPro" id="IPR016185">
    <property type="entry name" value="PreATP-grasp_dom_sf"/>
</dbReference>
<dbReference type="PRINTS" id="PR00098">
    <property type="entry name" value="CPSASE"/>
</dbReference>
<dbReference type="NCBIfam" id="NF009455">
    <property type="entry name" value="PRK12815.1"/>
    <property type="match status" value="1"/>
</dbReference>
<dbReference type="GO" id="GO:0006526">
    <property type="term" value="P:L-arginine biosynthetic process"/>
    <property type="evidence" value="ECO:0007669"/>
    <property type="project" value="UniProtKB-UniRule"/>
</dbReference>
<evidence type="ECO:0000256" key="11">
    <source>
        <dbReference type="ARBA" id="ARBA00022840"/>
    </source>
</evidence>
<accession>A0A6C2U083</accession>
<evidence type="ECO:0000256" key="12">
    <source>
        <dbReference type="ARBA" id="ARBA00022842"/>
    </source>
</evidence>
<dbReference type="InterPro" id="IPR013815">
    <property type="entry name" value="ATP_grasp_subdomain_1"/>
</dbReference>
<dbReference type="GO" id="GO:0044205">
    <property type="term" value="P:'de novo' UMP biosynthetic process"/>
    <property type="evidence" value="ECO:0007669"/>
    <property type="project" value="UniProtKB-UniRule"/>
</dbReference>
<feature type="binding site" evidence="19">
    <location>
        <position position="825"/>
    </location>
    <ligand>
        <name>ATP</name>
        <dbReference type="ChEBI" id="CHEBI:30616"/>
        <label>2</label>
    </ligand>
</feature>
<dbReference type="FunFam" id="3.40.50.20:FF:000002">
    <property type="entry name" value="Carbamoyl-phosphate synthase large chain"/>
    <property type="match status" value="1"/>
</dbReference>
<dbReference type="HAMAP" id="MF_01210_B">
    <property type="entry name" value="CPSase_L_chain_B"/>
    <property type="match status" value="1"/>
</dbReference>
<feature type="binding site" evidence="19">
    <location>
        <position position="711"/>
    </location>
    <ligand>
        <name>ATP</name>
        <dbReference type="ChEBI" id="CHEBI:30616"/>
        <label>2</label>
    </ligand>
</feature>
<dbReference type="Gene3D" id="3.30.1490.20">
    <property type="entry name" value="ATP-grasp fold, A domain"/>
    <property type="match status" value="1"/>
</dbReference>
<keyword evidence="7 19" id="KW-0028">Amino-acid biosynthesis</keyword>
<feature type="binding site" evidence="19">
    <location>
        <position position="300"/>
    </location>
    <ligand>
        <name>Mn(2+)</name>
        <dbReference type="ChEBI" id="CHEBI:29035"/>
        <label>2</label>
    </ligand>
</feature>
<evidence type="ECO:0000256" key="5">
    <source>
        <dbReference type="ARBA" id="ARBA00022571"/>
    </source>
</evidence>
<dbReference type="SMART" id="SM00851">
    <property type="entry name" value="MGS"/>
    <property type="match status" value="1"/>
</dbReference>
<evidence type="ECO:0000256" key="1">
    <source>
        <dbReference type="ARBA" id="ARBA00001936"/>
    </source>
</evidence>
<dbReference type="SUPFAM" id="SSF48108">
    <property type="entry name" value="Carbamoyl phosphate synthetase, large subunit connection domain"/>
    <property type="match status" value="1"/>
</dbReference>
<dbReference type="Pfam" id="PF02786">
    <property type="entry name" value="CPSase_L_D2"/>
    <property type="match status" value="2"/>
</dbReference>
<dbReference type="Proteomes" id="UP000366872">
    <property type="component" value="Unassembled WGS sequence"/>
</dbReference>
<protein>
    <recommendedName>
        <fullName evidence="19">Carbamoyl phosphate synthase large chain</fullName>
        <ecNumber evidence="19">6.3.4.16</ecNumber>
        <ecNumber evidence="19">6.3.5.5</ecNumber>
    </recommendedName>
    <alternativeName>
        <fullName evidence="19">Carbamoyl phosphate synthetase ammonia chain</fullName>
    </alternativeName>
</protein>
<comment type="domain">
    <text evidence="19">The large subunit is composed of 2 ATP-grasp domains that are involved in binding the 2 ATP molecules needed for carbamoyl phosphate synthesis. The N-terminal ATP-grasp domain (referred to as the carboxyphosphate synthetic component) catalyzes the ATP-dependent phosphorylation of hydrogencarbonate to carboxyphosphate and the subsequent nucleophilic attack by ammonia to form a carbamate intermediate. The C-terminal ATP-grasp domain (referred to as the carbamoyl phosphate synthetic component) then catalyzes the phosphorylation of carbamate with the second ATP to form the end product carbamoyl phosphate. The reactive and unstable enzyme intermediates are sequentially channeled from one active site to the next through the interior of the protein over a distance of at least 96 A.</text>
</comment>
<feature type="binding site" evidence="19">
    <location>
        <position position="782"/>
    </location>
    <ligand>
        <name>ATP</name>
        <dbReference type="ChEBI" id="CHEBI:30616"/>
        <label>2</label>
    </ligand>
</feature>
<evidence type="ECO:0000256" key="9">
    <source>
        <dbReference type="ARBA" id="ARBA00022737"/>
    </source>
</evidence>
<feature type="binding site" evidence="19">
    <location>
        <position position="286"/>
    </location>
    <ligand>
        <name>Mg(2+)</name>
        <dbReference type="ChEBI" id="CHEBI:18420"/>
        <label>1</label>
    </ligand>
</feature>
<keyword evidence="13 19" id="KW-0665">Pyrimidine biosynthesis</keyword>
<dbReference type="GO" id="GO:0005737">
    <property type="term" value="C:cytoplasm"/>
    <property type="evidence" value="ECO:0007669"/>
    <property type="project" value="TreeGrafter"/>
</dbReference>
<dbReference type="InterPro" id="IPR005483">
    <property type="entry name" value="CPSase_dom"/>
</dbReference>
<feature type="binding site" evidence="19">
    <location>
        <position position="837"/>
    </location>
    <ligand>
        <name>Mn(2+)</name>
        <dbReference type="ChEBI" id="CHEBI:29035"/>
        <label>4</label>
    </ligand>
</feature>
<dbReference type="SUPFAM" id="SSF52335">
    <property type="entry name" value="Methylglyoxal synthase-like"/>
    <property type="match status" value="1"/>
</dbReference>
<feature type="binding site" evidence="19">
    <location>
        <position position="302"/>
    </location>
    <ligand>
        <name>Mg(2+)</name>
        <dbReference type="ChEBI" id="CHEBI:18420"/>
        <label>2</label>
    </ligand>
</feature>
<organism evidence="22 23">
    <name type="scientific">Pontiella desulfatans</name>
    <dbReference type="NCBI Taxonomy" id="2750659"/>
    <lineage>
        <taxon>Bacteria</taxon>
        <taxon>Pseudomonadati</taxon>
        <taxon>Kiritimatiellota</taxon>
        <taxon>Kiritimatiellia</taxon>
        <taxon>Kiritimatiellales</taxon>
        <taxon>Pontiellaceae</taxon>
        <taxon>Pontiella</taxon>
    </lineage>
</organism>
<keyword evidence="9 19" id="KW-0677">Repeat</keyword>
<keyword evidence="5 19" id="KW-0055">Arginine biosynthesis</keyword>
<feature type="binding site" evidence="19">
    <location>
        <position position="785"/>
    </location>
    <ligand>
        <name>ATP</name>
        <dbReference type="ChEBI" id="CHEBI:30616"/>
        <label>2</label>
    </ligand>
</feature>
<dbReference type="SUPFAM" id="SSF52440">
    <property type="entry name" value="PreATP-grasp domain"/>
    <property type="match status" value="2"/>
</dbReference>
<feature type="binding site" evidence="19">
    <location>
        <position position="302"/>
    </location>
    <ligand>
        <name>Mn(2+)</name>
        <dbReference type="ChEBI" id="CHEBI:29035"/>
        <label>2</label>
    </ligand>
</feature>
<evidence type="ECO:0000256" key="18">
    <source>
        <dbReference type="ARBA" id="ARBA00062056"/>
    </source>
</evidence>
<feature type="binding site" evidence="19">
    <location>
        <position position="209"/>
    </location>
    <ligand>
        <name>ATP</name>
        <dbReference type="ChEBI" id="CHEBI:30616"/>
        <label>1</label>
    </ligand>
</feature>
<evidence type="ECO:0000256" key="7">
    <source>
        <dbReference type="ARBA" id="ARBA00022605"/>
    </source>
</evidence>
<dbReference type="EMBL" id="CAAHFG010000001">
    <property type="protein sequence ID" value="VGO13360.1"/>
    <property type="molecule type" value="Genomic_DNA"/>
</dbReference>
<dbReference type="NCBIfam" id="NF003671">
    <property type="entry name" value="PRK05294.1"/>
    <property type="match status" value="1"/>
</dbReference>
<dbReference type="InterPro" id="IPR033937">
    <property type="entry name" value="MGS_CPS_CarB"/>
</dbReference>
<evidence type="ECO:0000256" key="16">
    <source>
        <dbReference type="ARBA" id="ARBA00048816"/>
    </source>
</evidence>
<evidence type="ECO:0000313" key="22">
    <source>
        <dbReference type="EMBL" id="VGO13360.1"/>
    </source>
</evidence>
<evidence type="ECO:0000313" key="23">
    <source>
        <dbReference type="Proteomes" id="UP000366872"/>
    </source>
</evidence>
<evidence type="ECO:0000259" key="20">
    <source>
        <dbReference type="PROSITE" id="PS50975"/>
    </source>
</evidence>
<comment type="catalytic activity">
    <reaction evidence="15 19">
        <text>hydrogencarbonate + NH4(+) + 2 ATP = carbamoyl phosphate + 2 ADP + phosphate + 2 H(+)</text>
        <dbReference type="Rhea" id="RHEA:18029"/>
        <dbReference type="ChEBI" id="CHEBI:15378"/>
        <dbReference type="ChEBI" id="CHEBI:17544"/>
        <dbReference type="ChEBI" id="CHEBI:28938"/>
        <dbReference type="ChEBI" id="CHEBI:30616"/>
        <dbReference type="ChEBI" id="CHEBI:43474"/>
        <dbReference type="ChEBI" id="CHEBI:58228"/>
        <dbReference type="ChEBI" id="CHEBI:456216"/>
        <dbReference type="EC" id="6.3.4.16"/>
    </reaction>
</comment>
<feature type="binding site" evidence="19">
    <location>
        <position position="783"/>
    </location>
    <ligand>
        <name>ATP</name>
        <dbReference type="ChEBI" id="CHEBI:30616"/>
        <label>2</label>
    </ligand>
</feature>
<feature type="binding site" evidence="19">
    <location>
        <position position="176"/>
    </location>
    <ligand>
        <name>ATP</name>
        <dbReference type="ChEBI" id="CHEBI:30616"/>
        <label>1</label>
    </ligand>
</feature>
<evidence type="ECO:0000256" key="3">
    <source>
        <dbReference type="ARBA" id="ARBA00005077"/>
    </source>
</evidence>
<dbReference type="GO" id="GO:0004087">
    <property type="term" value="F:carbamoyl-phosphate synthase (ammonia) activity"/>
    <property type="evidence" value="ECO:0007669"/>
    <property type="project" value="UniProtKB-EC"/>
</dbReference>
<evidence type="ECO:0000256" key="10">
    <source>
        <dbReference type="ARBA" id="ARBA00022741"/>
    </source>
</evidence>
<feature type="domain" description="ATP-grasp" evidence="20">
    <location>
        <begin position="675"/>
        <end position="866"/>
    </location>
</feature>
<proteinExistence type="inferred from homology"/>
<dbReference type="Gene3D" id="3.40.50.1380">
    <property type="entry name" value="Methylglyoxal synthase-like domain"/>
    <property type="match status" value="1"/>
</dbReference>
<feature type="binding site" evidence="19">
    <location>
        <position position="839"/>
    </location>
    <ligand>
        <name>Mn(2+)</name>
        <dbReference type="ChEBI" id="CHEBI:29035"/>
        <label>4</label>
    </ligand>
</feature>
<dbReference type="Gene3D" id="3.40.50.20">
    <property type="match status" value="2"/>
</dbReference>
<evidence type="ECO:0000259" key="21">
    <source>
        <dbReference type="PROSITE" id="PS51855"/>
    </source>
</evidence>
<evidence type="ECO:0000256" key="17">
    <source>
        <dbReference type="ARBA" id="ARBA00057223"/>
    </source>
</evidence>
<dbReference type="PROSITE" id="PS51855">
    <property type="entry name" value="MGS"/>
    <property type="match status" value="1"/>
</dbReference>
<dbReference type="InterPro" id="IPR011607">
    <property type="entry name" value="MGS-like_dom"/>
</dbReference>
<dbReference type="FunFam" id="3.30.470.20:FF:000007">
    <property type="entry name" value="Carbamoyl-phosphate synthase large chain"/>
    <property type="match status" value="1"/>
</dbReference>
<dbReference type="PANTHER" id="PTHR11405">
    <property type="entry name" value="CARBAMOYLTRANSFERASE FAMILY MEMBER"/>
    <property type="match status" value="1"/>
</dbReference>
<dbReference type="InterPro" id="IPR011761">
    <property type="entry name" value="ATP-grasp"/>
</dbReference>
<dbReference type="GO" id="GO:0006541">
    <property type="term" value="P:glutamine metabolic process"/>
    <property type="evidence" value="ECO:0007669"/>
    <property type="project" value="TreeGrafter"/>
</dbReference>
<dbReference type="RefSeq" id="WP_136078936.1">
    <property type="nucleotide sequence ID" value="NZ_CAAHFG010000001.1"/>
</dbReference>
<dbReference type="InterPro" id="IPR036914">
    <property type="entry name" value="MGS-like_dom_sf"/>
</dbReference>
<feature type="binding site" evidence="19">
    <location>
        <position position="286"/>
    </location>
    <ligand>
        <name>ATP</name>
        <dbReference type="ChEBI" id="CHEBI:30616"/>
        <label>1</label>
    </ligand>
</feature>
<gene>
    <name evidence="19 22" type="primary">carB</name>
    <name evidence="22" type="ORF">PDESU_01916</name>
</gene>
<keyword evidence="12" id="KW-0460">Magnesium</keyword>
<dbReference type="InterPro" id="IPR036897">
    <property type="entry name" value="CarbamoylP_synth_lsu_oligo_sf"/>
</dbReference>
<dbReference type="Gene3D" id="1.10.1030.10">
    <property type="entry name" value="Carbamoyl-phosphate synthetase, large subunit oligomerisation domain"/>
    <property type="match status" value="1"/>
</dbReference>
<dbReference type="SUPFAM" id="SSF56059">
    <property type="entry name" value="Glutathione synthetase ATP-binding domain-like"/>
    <property type="match status" value="2"/>
</dbReference>
<dbReference type="UniPathway" id="UPA00070">
    <property type="reaction ID" value="UER00115"/>
</dbReference>
<comment type="similarity">
    <text evidence="4 19">Belongs to the CarB family.</text>
</comment>